<dbReference type="InterPro" id="IPR000185">
    <property type="entry name" value="SecA"/>
</dbReference>
<dbReference type="KEGG" id="ptc:phytr_10180"/>
<evidence type="ECO:0000256" key="6">
    <source>
        <dbReference type="ARBA" id="ARBA00022840"/>
    </source>
</evidence>
<dbReference type="Pfam" id="PF07517">
    <property type="entry name" value="SecA_DEAD"/>
    <property type="match status" value="1"/>
</dbReference>
<keyword evidence="10" id="KW-0472">Membrane</keyword>
<dbReference type="OrthoDB" id="7166330at2"/>
<dbReference type="EMBL" id="CP027845">
    <property type="protein sequence ID" value="AVP87946.1"/>
    <property type="molecule type" value="Genomic_DNA"/>
</dbReference>
<dbReference type="PROSITE" id="PS51196">
    <property type="entry name" value="SECA_MOTOR_DEAD"/>
    <property type="match status" value="1"/>
</dbReference>
<dbReference type="GO" id="GO:0005524">
    <property type="term" value="F:ATP binding"/>
    <property type="evidence" value="ECO:0007669"/>
    <property type="project" value="UniProtKB-KW"/>
</dbReference>
<keyword evidence="4" id="KW-0997">Cell inner membrane</keyword>
<dbReference type="GO" id="GO:0016020">
    <property type="term" value="C:membrane"/>
    <property type="evidence" value="ECO:0007669"/>
    <property type="project" value="InterPro"/>
</dbReference>
<proteinExistence type="predicted"/>
<dbReference type="RefSeq" id="WP_106874779.1">
    <property type="nucleotide sequence ID" value="NZ_CP027845.1"/>
</dbReference>
<sequence length="2685" mass="304264">MGLDEAEDGAQGTLGLVDPEGEYLLNVSGNVAEEQVVDPKIIQKLQDVKEDISFLYISNNTFDQDKLSEFILRDIYKFVDQNPELLEGVLAYISFRIDPGKLSHSFVKPLRLLHYICDKGYKLKDDKVDELKKVYYSDKCDLEEKNLALDLLSQHLKDNVFGFSQEQVIDPKITQKLQEAREDISFLYLSGKVSDLDQLSELILKDVYKFVDHNPELLEEVEKSVSLTSDPGKLNNSLVRPLKLLKYICDKGYKLKADKIDELGKVFRSDKCDLEARTFARDLLLSNTDDDEVKQRIVAESLDIFYEESDFKQDLDSLKSGIEGVEQNVFTEGVKAITNIINQTISKKGFEFYEEIKDKLEDLVKTDNPIINLFFKDVQNKLEHFVENAAIHEQAYEVDYETVDPDPNEKDADTVFQELGEKNAGFDQDKLNSLRLTYDKVQEVDDQPSSIIQVKEVRKVFIAPEHDENGGIEEYKYSEEGRWETIEVPKAIKRYAVSDIKAWTKALTPEQAQDSEFLPELISVIKRANFLSSGQILRTTQVVSLVTFFHEPDKGMLQEIKTGEGKSTITAALAVMCSLMGYKVDIVTSSATLAKRDAVARISKDGRIGFFDIFGLSVAHNCYKQNDIANVKECYKADIVYGDTSNFQYDWLYESKDKDCNVRGGRLYEVIIVDEADSMFIDESGKIAMVSSGIPGTEYLGPIYAAIWKHLQFVSKNVTRVKDKNFIIRGAFEVVNDEIILKEDPNIGSLPYQERVIEIDDLYHFYSSQLRESLSEILSKIDDFNIPTYLMNLVNVQLDIWVKSALHTMTLVQDIDYVITTNAKGDRVIAPVDYANTGTIHANNLWSNGVHQFLQIKHGLKFVSENLITSFISNISFFKLYLQNPGGKIYGLTGTVGAEDSQKLLKQEYDVNIAFLPRFKTGRFDSDNLITFSESGHIEAVFNNIKEQVEAERAVLVICEDIKFVKFLYDALKDTLPKAGKIQKYYEGSESEEHVVERPVEKSDIIIATNLAGRGTDIKTSQEVEKNGGLHVILTYLPKNLRVEQQAFGRTSRQGNSGTASMIINLNTLGSFLEIDQELAADIWIDEIKALRDEQESFRILEHELYKFYKIKLEDELYEKLCKYRKEIEQSRAKQAQLEQNWGTFLREVKNKLEDTKAALIFKDRIHEFGFKTTDYKISFDSLFKALAHQIGFKLSTQKLKKLLYKVAAKHKDGEASDDDDYILMLFAQIFECNIKILTDDKVVSIDSGSEHTCYLSKFTNNYTDQVTYQSLTPFKSESTDLNHIYGILLKLEEDLNSDDANILEAIHLADKAKADKLNAKIEQIINDDFENFISTQDQKFRNDYQIVTNPAYLVREVFEQHSIRGDIALKLLTLAKGFVNGGSITEEKFTFPAYYNYAYSIIEKKSLKCRKERDLDIKNEYMPQAYTALGKTLEGIHSYAIPNLQTFLLLADYMGECDLATQLMAKVELLEHCSNHIKKVMDKIRNCSKKAYITVGDVKLLRDFYPKDDVPESEVMELASLGMPIMFDVREAKLPVDWLACVAVAVIAVVQICASIYLLNAGFMALSSAGTGITALGLKASVSIGLGLTVAEGGIKDLIYAGKIAGGEQFKLDQYVTSKAMMAAEMALVIIGDKIFDQLSKMLKITPSIEHSLNLLNKTDVIVKETLKYAANKGISYIADHAGKKMAESFEDDIREAVERRTNRFFTNSDMQQKLHDLLAADQANGNHHNYEALQRAMVSAFQCEQTVISSIFASVVGMLKNNHVNHSVGTTLKVVGWGITGAEMADKVKKIENITQKALNRISKEVERLSPENTSQKCLSRYLAQTYPSAHNQIIDALRSRSVLDYNNEINVHNIPFDPTDRMGIPSNLMDYNQIGALKSRLKRIANAYQENYSDTAKMLQDELNGISKSYCLNEATRITHNVSGVVFNEAGQIIHQAIDKAFDKHALKRLEKQTPEERERIISEAIKGFKPRNHAAVEALEIPECPGMSTEEKMELVINQLKPNIARENEITETSAHQGISLEEELELIRNGWKTSDKQSADSHAESTPNQEEALDPWVEQELKYLLSKDTEESVPTDFWTPDEWIEYFENTPQKDLECDKEDKVRPGEMCFASREKLLEYNANNLFTPDPKKLNIRDLEGKLINISALAQEPLAYKVPNTIEEAREWQSGCGMSKSEWEKALEISDRWSYILLGRTSSSEEKAIMEKFKQSRGFAEINKVKAGLFLGLFKPRVREAVEVTSGRKFNEAQTLLPNPVPILGPVPLEASNQKIINVTPHSSERSLLQKSYVGGNKSQLPSSVSNQGAKTPTTFLPKATGSKAVEVTLQKINDSTFNVSQGDKSLSQGQLSSRKIPDTVKIKSSDITLPQQVDPIKVQDASINFSKTYQPEQFKVKPYQNFGQNLPSYTPTNVREYRATPTTRFDYDIKQNLTKPEDTRYTQVISPPAEPVYKPELNKIIEIKSHNQALPVRKALEESLFTNLTGKDAELAIDNLNKMAHNLTQAAFDGGYYKIDQAKPYYEQYDAKFKHVKRQLIKAQPHLKDVVDFEDLYLQKIIGTGQETGTWGHGKAAWIFAKKMAALDNVELVILDRSLCKWLGLEREGSLGQRPDIIVVERVWDGTKYQRKVYTVEIKSNSDRVEDLRDKGAKNILDLPPDMRGEAFVKEVKEVKELVYEFYKILGKE</sequence>
<feature type="region of interest" description="Disordered" evidence="11">
    <location>
        <begin position="2037"/>
        <end position="2057"/>
    </location>
</feature>
<dbReference type="PANTHER" id="PTHR30612">
    <property type="entry name" value="SECA INNER MEMBRANE COMPONENT OF SEC PROTEIN SECRETION SYSTEM"/>
    <property type="match status" value="1"/>
</dbReference>
<dbReference type="Pfam" id="PF21090">
    <property type="entry name" value="P-loop_SecA"/>
    <property type="match status" value="1"/>
</dbReference>
<evidence type="ECO:0000256" key="7">
    <source>
        <dbReference type="ARBA" id="ARBA00022927"/>
    </source>
</evidence>
<dbReference type="InterPro" id="IPR027417">
    <property type="entry name" value="P-loop_NTPase"/>
</dbReference>
<feature type="domain" description="Helicase C-terminal" evidence="12">
    <location>
        <begin position="937"/>
        <end position="1106"/>
    </location>
</feature>
<evidence type="ECO:0000259" key="13">
    <source>
        <dbReference type="PROSITE" id="PS51196"/>
    </source>
</evidence>
<keyword evidence="1" id="KW-0813">Transport</keyword>
<dbReference type="SUPFAM" id="SSF52540">
    <property type="entry name" value="P-loop containing nucleoside triphosphate hydrolases"/>
    <property type="match status" value="2"/>
</dbReference>
<keyword evidence="5" id="KW-0547">Nucleotide-binding</keyword>
<evidence type="ECO:0000256" key="10">
    <source>
        <dbReference type="ARBA" id="ARBA00023136"/>
    </source>
</evidence>
<dbReference type="Proteomes" id="UP000241762">
    <property type="component" value="Chromosome"/>
</dbReference>
<feature type="domain" description="SecA family profile" evidence="13">
    <location>
        <begin position="416"/>
        <end position="1092"/>
    </location>
</feature>
<evidence type="ECO:0000256" key="4">
    <source>
        <dbReference type="ARBA" id="ARBA00022519"/>
    </source>
</evidence>
<keyword evidence="2" id="KW-1003">Cell membrane</keyword>
<dbReference type="GO" id="GO:0006886">
    <property type="term" value="P:intracellular protein transport"/>
    <property type="evidence" value="ECO:0007669"/>
    <property type="project" value="InterPro"/>
</dbReference>
<dbReference type="InterPro" id="IPR014018">
    <property type="entry name" value="SecA_motor_DEAD"/>
</dbReference>
<reference evidence="14 15" key="1">
    <citation type="submission" date="2018-03" db="EMBL/GenBank/DDBJ databases">
        <title>A gene transfer event suggests a long-term partnership between eustigmatophyte algae and a novel lineage of endosymbiotic bacteria.</title>
        <authorList>
            <person name="Yurchenko T."/>
            <person name="Sevcikova T."/>
            <person name="Pribyl P."/>
            <person name="El Karkouri K."/>
            <person name="Klimes V."/>
            <person name="Amaral R."/>
            <person name="Zbrankova V."/>
            <person name="Kim E."/>
            <person name="Raoult D."/>
            <person name="Santos L.M.A."/>
            <person name="Elias M."/>
        </authorList>
    </citation>
    <scope>NUCLEOTIDE SEQUENCE [LARGE SCALE GENOMIC DNA]</scope>
    <source>
        <strain evidence="14">CCALA 838</strain>
    </source>
</reference>
<keyword evidence="6" id="KW-0067">ATP-binding</keyword>
<dbReference type="Gene3D" id="3.40.50.300">
    <property type="entry name" value="P-loop containing nucleotide triphosphate hydrolases"/>
    <property type="match status" value="2"/>
</dbReference>
<evidence type="ECO:0000256" key="8">
    <source>
        <dbReference type="ARBA" id="ARBA00022967"/>
    </source>
</evidence>
<dbReference type="InterPro" id="IPR044722">
    <property type="entry name" value="SecA_SF2_C"/>
</dbReference>
<keyword evidence="8" id="KW-1278">Translocase</keyword>
<dbReference type="GO" id="GO:0017038">
    <property type="term" value="P:protein import"/>
    <property type="evidence" value="ECO:0007669"/>
    <property type="project" value="InterPro"/>
</dbReference>
<dbReference type="PANTHER" id="PTHR30612:SF0">
    <property type="entry name" value="CHLOROPLAST PROTEIN-TRANSPORTING ATPASE"/>
    <property type="match status" value="1"/>
</dbReference>
<dbReference type="Gene3D" id="3.90.1440.10">
    <property type="entry name" value="SecA, preprotein cross-linking domain"/>
    <property type="match status" value="1"/>
</dbReference>
<evidence type="ECO:0000256" key="1">
    <source>
        <dbReference type="ARBA" id="ARBA00022448"/>
    </source>
</evidence>
<dbReference type="GO" id="GO:0006605">
    <property type="term" value="P:protein targeting"/>
    <property type="evidence" value="ECO:0007669"/>
    <property type="project" value="InterPro"/>
</dbReference>
<evidence type="ECO:0000256" key="2">
    <source>
        <dbReference type="ARBA" id="ARBA00022475"/>
    </source>
</evidence>
<evidence type="ECO:0000259" key="12">
    <source>
        <dbReference type="PROSITE" id="PS51194"/>
    </source>
</evidence>
<evidence type="ECO:0000313" key="14">
    <source>
        <dbReference type="EMBL" id="AVP87946.1"/>
    </source>
</evidence>
<gene>
    <name evidence="14" type="ORF">phytr_10180</name>
</gene>
<dbReference type="SMART" id="SM00957">
    <property type="entry name" value="SecA_DEAD"/>
    <property type="match status" value="1"/>
</dbReference>
<keyword evidence="15" id="KW-1185">Reference proteome</keyword>
<dbReference type="InterPro" id="IPR001650">
    <property type="entry name" value="Helicase_C-like"/>
</dbReference>
<keyword evidence="7" id="KW-0653">Protein transport</keyword>
<keyword evidence="9" id="KW-0811">Translocation</keyword>
<evidence type="ECO:0000256" key="3">
    <source>
        <dbReference type="ARBA" id="ARBA00022490"/>
    </source>
</evidence>
<dbReference type="InterPro" id="IPR011115">
    <property type="entry name" value="SecA_DEAD"/>
</dbReference>
<evidence type="ECO:0000313" key="15">
    <source>
        <dbReference type="Proteomes" id="UP000241762"/>
    </source>
</evidence>
<accession>A0A2P1P9K9</accession>
<dbReference type="PROSITE" id="PS51194">
    <property type="entry name" value="HELICASE_CTER"/>
    <property type="match status" value="1"/>
</dbReference>
<keyword evidence="3" id="KW-0963">Cytoplasm</keyword>
<name>A0A2P1P9K9_9RICK</name>
<evidence type="ECO:0000256" key="9">
    <source>
        <dbReference type="ARBA" id="ARBA00023010"/>
    </source>
</evidence>
<organism evidence="14 15">
    <name type="scientific">Candidatus Phycorickettsia trachydisci</name>
    <dbReference type="NCBI Taxonomy" id="2115978"/>
    <lineage>
        <taxon>Bacteria</taxon>
        <taxon>Pseudomonadati</taxon>
        <taxon>Pseudomonadota</taxon>
        <taxon>Alphaproteobacteria</taxon>
        <taxon>Rickettsiales</taxon>
        <taxon>Rickettsiaceae</taxon>
        <taxon>Candidatus Phycorickettsia</taxon>
    </lineage>
</organism>
<evidence type="ECO:0000256" key="11">
    <source>
        <dbReference type="SAM" id="MobiDB-lite"/>
    </source>
</evidence>
<protein>
    <submittedName>
        <fullName evidence="14">Uncharacterized protein</fullName>
    </submittedName>
</protein>
<feature type="compositionally biased region" description="Basic and acidic residues" evidence="11">
    <location>
        <begin position="2038"/>
        <end position="2048"/>
    </location>
</feature>
<evidence type="ECO:0000256" key="5">
    <source>
        <dbReference type="ARBA" id="ARBA00022741"/>
    </source>
</evidence>